<organism evidence="2 3">
    <name type="scientific">Devosia honganensis</name>
    <dbReference type="NCBI Taxonomy" id="1610527"/>
    <lineage>
        <taxon>Bacteria</taxon>
        <taxon>Pseudomonadati</taxon>
        <taxon>Pseudomonadota</taxon>
        <taxon>Alphaproteobacteria</taxon>
        <taxon>Hyphomicrobiales</taxon>
        <taxon>Devosiaceae</taxon>
        <taxon>Devosia</taxon>
    </lineage>
</organism>
<keyword evidence="3" id="KW-1185">Reference proteome</keyword>
<evidence type="ECO:0000313" key="2">
    <source>
        <dbReference type="EMBL" id="MFC3704489.1"/>
    </source>
</evidence>
<dbReference type="EMBL" id="JBHRYD010000004">
    <property type="protein sequence ID" value="MFC3704489.1"/>
    <property type="molecule type" value="Genomic_DNA"/>
</dbReference>
<name>A0ABV7X013_9HYPH</name>
<dbReference type="RefSeq" id="WP_380096136.1">
    <property type="nucleotide sequence ID" value="NZ_JBHRYD010000004.1"/>
</dbReference>
<proteinExistence type="predicted"/>
<reference evidence="3" key="1">
    <citation type="journal article" date="2019" name="Int. J. Syst. Evol. Microbiol.">
        <title>The Global Catalogue of Microorganisms (GCM) 10K type strain sequencing project: providing services to taxonomists for standard genome sequencing and annotation.</title>
        <authorList>
            <consortium name="The Broad Institute Genomics Platform"/>
            <consortium name="The Broad Institute Genome Sequencing Center for Infectious Disease"/>
            <person name="Wu L."/>
            <person name="Ma J."/>
        </authorList>
    </citation>
    <scope>NUCLEOTIDE SEQUENCE [LARGE SCALE GENOMIC DNA]</scope>
    <source>
        <strain evidence="3">KCTC 42281</strain>
    </source>
</reference>
<accession>A0ABV7X013</accession>
<sequence length="209" mass="22621">MTGGKIGMGAHTVNEGEEAAAQRRQDGNRLDAGYAALRIGLGCYAKSWGMGLGQSWLELACCLWKLTIMRAYSWVSQRSSLLSAKPLNTHRLGRLLPRGKNMKKAVTALSLALLAAGTISATALDRRVVINNTSSYTIMEFYASNTGSESWEEDILGSDILPAGDSVTINIDDGSGYCKYDFLAVFEDGDEVISADNNVCELSEFNFTN</sequence>
<comment type="caution">
    <text evidence="2">The sequence shown here is derived from an EMBL/GenBank/DDBJ whole genome shotgun (WGS) entry which is preliminary data.</text>
</comment>
<evidence type="ECO:0008006" key="4">
    <source>
        <dbReference type="Google" id="ProtNLM"/>
    </source>
</evidence>
<evidence type="ECO:0000256" key="1">
    <source>
        <dbReference type="SAM" id="MobiDB-lite"/>
    </source>
</evidence>
<evidence type="ECO:0000313" key="3">
    <source>
        <dbReference type="Proteomes" id="UP001595613"/>
    </source>
</evidence>
<feature type="region of interest" description="Disordered" evidence="1">
    <location>
        <begin position="1"/>
        <end position="22"/>
    </location>
</feature>
<gene>
    <name evidence="2" type="ORF">ACFOOL_06950</name>
</gene>
<dbReference type="Proteomes" id="UP001595613">
    <property type="component" value="Unassembled WGS sequence"/>
</dbReference>
<protein>
    <recommendedName>
        <fullName evidence="4">Argininosuccinate lyase</fullName>
    </recommendedName>
</protein>